<dbReference type="EMBL" id="BAABET010000007">
    <property type="protein sequence ID" value="GAA4323745.1"/>
    <property type="molecule type" value="Genomic_DNA"/>
</dbReference>
<dbReference type="Pfam" id="PF00441">
    <property type="entry name" value="Acyl-CoA_dh_1"/>
    <property type="match status" value="1"/>
</dbReference>
<dbReference type="Proteomes" id="UP001501115">
    <property type="component" value="Unassembled WGS sequence"/>
</dbReference>
<dbReference type="Pfam" id="PF18158">
    <property type="entry name" value="AidB_N"/>
    <property type="match status" value="1"/>
</dbReference>
<dbReference type="PROSITE" id="PS00073">
    <property type="entry name" value="ACYL_COA_DH_2"/>
    <property type="match status" value="1"/>
</dbReference>
<dbReference type="Pfam" id="PF02770">
    <property type="entry name" value="Acyl-CoA_dh_M"/>
    <property type="match status" value="1"/>
</dbReference>
<keyword evidence="3 5" id="KW-0285">Flavoprotein</keyword>
<dbReference type="InterPro" id="IPR009100">
    <property type="entry name" value="AcylCoA_DH/oxidase_NM_dom_sf"/>
</dbReference>
<evidence type="ECO:0000256" key="4">
    <source>
        <dbReference type="ARBA" id="ARBA00022827"/>
    </source>
</evidence>
<comment type="caution">
    <text evidence="9">The sequence shown here is derived from an EMBL/GenBank/DDBJ whole genome shotgun (WGS) entry which is preliminary data.</text>
</comment>
<dbReference type="InterPro" id="IPR006091">
    <property type="entry name" value="Acyl-CoA_Oxase/DH_mid-dom"/>
</dbReference>
<feature type="domain" description="Acyl-CoA oxidase/dehydrogenase middle" evidence="7">
    <location>
        <begin position="181"/>
        <end position="275"/>
    </location>
</feature>
<evidence type="ECO:0000256" key="1">
    <source>
        <dbReference type="ARBA" id="ARBA00001974"/>
    </source>
</evidence>
<keyword evidence="4 5" id="KW-0274">FAD</keyword>
<dbReference type="PANTHER" id="PTHR42707">
    <property type="entry name" value="ACYL-COA DEHYDROGENASE"/>
    <property type="match status" value="1"/>
</dbReference>
<dbReference type="InterPro" id="IPR006089">
    <property type="entry name" value="Acyl-CoA_DH_CS"/>
</dbReference>
<dbReference type="InterPro" id="IPR041504">
    <property type="entry name" value="AidB_N"/>
</dbReference>
<dbReference type="InterPro" id="IPR052904">
    <property type="entry name" value="Acyl-CoA_dehydrogenase-like"/>
</dbReference>
<dbReference type="Gene3D" id="2.40.110.20">
    <property type="match status" value="1"/>
</dbReference>
<dbReference type="InterPro" id="IPR036250">
    <property type="entry name" value="AcylCo_DH-like_C"/>
</dbReference>
<dbReference type="InterPro" id="IPR009075">
    <property type="entry name" value="AcylCo_DH/oxidase_C"/>
</dbReference>
<reference evidence="10" key="1">
    <citation type="journal article" date="2019" name="Int. J. Syst. Evol. Microbiol.">
        <title>The Global Catalogue of Microorganisms (GCM) 10K type strain sequencing project: providing services to taxonomists for standard genome sequencing and annotation.</title>
        <authorList>
            <consortium name="The Broad Institute Genomics Platform"/>
            <consortium name="The Broad Institute Genome Sequencing Center for Infectious Disease"/>
            <person name="Wu L."/>
            <person name="Ma J."/>
        </authorList>
    </citation>
    <scope>NUCLEOTIDE SEQUENCE [LARGE SCALE GENOMIC DNA]</scope>
    <source>
        <strain evidence="10">JCM 31290</strain>
    </source>
</reference>
<evidence type="ECO:0000313" key="9">
    <source>
        <dbReference type="EMBL" id="GAA4323745.1"/>
    </source>
</evidence>
<dbReference type="Gene3D" id="6.10.250.600">
    <property type="match status" value="1"/>
</dbReference>
<dbReference type="Gene3D" id="1.20.140.10">
    <property type="entry name" value="Butyryl-CoA Dehydrogenase, subunit A, domain 3"/>
    <property type="match status" value="1"/>
</dbReference>
<dbReference type="SUPFAM" id="SSF56645">
    <property type="entry name" value="Acyl-CoA dehydrogenase NM domain-like"/>
    <property type="match status" value="1"/>
</dbReference>
<dbReference type="SUPFAM" id="SSF47203">
    <property type="entry name" value="Acyl-CoA dehydrogenase C-terminal domain-like"/>
    <property type="match status" value="1"/>
</dbReference>
<comment type="cofactor">
    <cofactor evidence="1 5">
        <name>FAD</name>
        <dbReference type="ChEBI" id="CHEBI:57692"/>
    </cofactor>
</comment>
<evidence type="ECO:0000256" key="5">
    <source>
        <dbReference type="RuleBase" id="RU362125"/>
    </source>
</evidence>
<evidence type="ECO:0000259" key="7">
    <source>
        <dbReference type="Pfam" id="PF02770"/>
    </source>
</evidence>
<evidence type="ECO:0000259" key="8">
    <source>
        <dbReference type="Pfam" id="PF18158"/>
    </source>
</evidence>
<feature type="domain" description="Acyl-CoA dehydrogenase/oxidase C-terminal" evidence="6">
    <location>
        <begin position="285"/>
        <end position="438"/>
    </location>
</feature>
<keyword evidence="10" id="KW-1185">Reference proteome</keyword>
<accession>A0ABP8GG28</accession>
<name>A0ABP8GG28_9ACTN</name>
<protein>
    <submittedName>
        <fullName evidence="9">Acyl-CoA dehydrogenase family protein</fullName>
    </submittedName>
</protein>
<evidence type="ECO:0000259" key="6">
    <source>
        <dbReference type="Pfam" id="PF00441"/>
    </source>
</evidence>
<gene>
    <name evidence="9" type="ORF">GCM10023086_49750</name>
</gene>
<comment type="similarity">
    <text evidence="2 5">Belongs to the acyl-CoA dehydrogenase family.</text>
</comment>
<sequence>MTGSTHTVSNQVPPLVGYDVFSADRALTAAVERHLDPVLLDEALGELTGFGRASGSAQVQEWGAQANENPPRLRTHDRYGNRIDEVEFHPSWHRLLGKGVAAGLTAAWNRPGGHVRRAAAFLVWTQVEAGNGCPLSMTHAAVPALRTDPELAAEWEPRLTSQIYDRELRPARQKAGALFGMGMTEKQGGSDVRANTTSARPLAEAGAYELTGHKWFCSAPMSDGFLVLAQAPDGLTCFLVPRVLEDGTRNVFLLQRLKDKLGNRSNASSEVEFDGTWARRVGEEGRGVRTIIEMVAATRLDCVLGSAGLMRQAVAQAVHHCTHREAFGGKLVDKPLMRNVLADLAIESEAATTLALRLAAAYDEGGEQERALLRIAVPTAKYWVTKRCPAVAVEAAECLGGNGYVEESGLPRLVRESPLNSIWEGAGNVQALDVLRALRREPGALDAYLREVGQARGADHRLDGAIKNLLTELADLEGVEGRARRLAERLALVLQGSLLVRFAPPEVADAFCAARLGGDGGAAFGTLPHTLDLASVVERARPVS</sequence>
<proteinExistence type="inferred from homology"/>
<evidence type="ECO:0000256" key="3">
    <source>
        <dbReference type="ARBA" id="ARBA00022630"/>
    </source>
</evidence>
<keyword evidence="5" id="KW-0560">Oxidoreductase</keyword>
<feature type="domain" description="Adaptive response protein AidB N-terminal" evidence="8">
    <location>
        <begin position="10"/>
        <end position="165"/>
    </location>
</feature>
<evidence type="ECO:0000313" key="10">
    <source>
        <dbReference type="Proteomes" id="UP001501115"/>
    </source>
</evidence>
<dbReference type="RefSeq" id="WP_345663836.1">
    <property type="nucleotide sequence ID" value="NZ_BAABET010000007.1"/>
</dbReference>
<dbReference type="PANTHER" id="PTHR42707:SF3">
    <property type="entry name" value="ACYL-COA DEHYDROGENASE AIDB-RELATED"/>
    <property type="match status" value="1"/>
</dbReference>
<organism evidence="9 10">
    <name type="scientific">Streptomyces venetus</name>
    <dbReference type="NCBI Taxonomy" id="1701086"/>
    <lineage>
        <taxon>Bacteria</taxon>
        <taxon>Bacillati</taxon>
        <taxon>Actinomycetota</taxon>
        <taxon>Actinomycetes</taxon>
        <taxon>Kitasatosporales</taxon>
        <taxon>Streptomycetaceae</taxon>
        <taxon>Streptomyces</taxon>
    </lineage>
</organism>
<evidence type="ECO:0000256" key="2">
    <source>
        <dbReference type="ARBA" id="ARBA00009347"/>
    </source>
</evidence>